<comment type="subcellular location">
    <subcellularLocation>
        <location evidence="1">Endomembrane system</location>
        <topology evidence="1">Multi-pass membrane protein</topology>
    </subcellularLocation>
</comment>
<sequence length="276" mass="29102">MDSASTAMYAALLIASVGVAVSAAEELYRLDVFSDSGILSWSVLRFTRRRARLRSVQELADLLFRPRAFAALLVAKLAAGLSVVALTIAGSPPRPLLAALSAAVLALVLLMKRRTTFGLDGSDHMQVVVFLGATTFLVVPQDSLAATAAVLYVAAQAVLAYVVAGVAKLAGPAWRDGSALGGIMTTKIYGTRWVGEFLTGRPLLGLAACWAVILFEIGFVAALFVDQRAMWGLLAVGVLFHASTAVLMGLNGFLLAFTATYPAVAYAHHLLHAGWL</sequence>
<gene>
    <name evidence="7" type="ordered locus">Mvan_2781</name>
</gene>
<dbReference type="InterPro" id="IPR011020">
    <property type="entry name" value="HTTM-like"/>
</dbReference>
<feature type="domain" description="HTTM-like" evidence="6">
    <location>
        <begin position="1"/>
        <end position="269"/>
    </location>
</feature>
<dbReference type="HOGENOM" id="CLU_083890_0_0_11"/>
<evidence type="ECO:0000256" key="3">
    <source>
        <dbReference type="ARBA" id="ARBA00022989"/>
    </source>
</evidence>
<evidence type="ECO:0000256" key="2">
    <source>
        <dbReference type="ARBA" id="ARBA00022692"/>
    </source>
</evidence>
<dbReference type="AlphaFoldDB" id="A1T8T8"/>
<evidence type="ECO:0000259" key="6">
    <source>
        <dbReference type="SMART" id="SM00752"/>
    </source>
</evidence>
<feature type="transmembrane region" description="Helical" evidence="5">
    <location>
        <begin position="95"/>
        <end position="111"/>
    </location>
</feature>
<organism evidence="7 8">
    <name type="scientific">Mycolicibacterium vanbaalenii (strain DSM 7251 / JCM 13017 / BCRC 16820 / KCTC 9966 / NRRL B-24157 / PYR-1)</name>
    <name type="common">Mycobacterium vanbaalenii</name>
    <dbReference type="NCBI Taxonomy" id="350058"/>
    <lineage>
        <taxon>Bacteria</taxon>
        <taxon>Bacillati</taxon>
        <taxon>Actinomycetota</taxon>
        <taxon>Actinomycetes</taxon>
        <taxon>Mycobacteriales</taxon>
        <taxon>Mycobacteriaceae</taxon>
        <taxon>Mycolicibacterium</taxon>
    </lineage>
</organism>
<dbReference type="SMART" id="SM00752">
    <property type="entry name" value="HTTM"/>
    <property type="match status" value="1"/>
</dbReference>
<proteinExistence type="predicted"/>
<keyword evidence="3 5" id="KW-1133">Transmembrane helix</keyword>
<keyword evidence="8" id="KW-1185">Reference proteome</keyword>
<feature type="transmembrane region" description="Helical" evidence="5">
    <location>
        <begin position="231"/>
        <end position="257"/>
    </location>
</feature>
<dbReference type="KEGG" id="mva:Mvan_2781"/>
<accession>A1T8T8</accession>
<evidence type="ECO:0000313" key="8">
    <source>
        <dbReference type="Proteomes" id="UP000009159"/>
    </source>
</evidence>
<feature type="transmembrane region" description="Helical" evidence="5">
    <location>
        <begin position="68"/>
        <end position="89"/>
    </location>
</feature>
<dbReference type="STRING" id="350058.Mvan_2781"/>
<evidence type="ECO:0000313" key="7">
    <source>
        <dbReference type="EMBL" id="ABM13588.1"/>
    </source>
</evidence>
<name>A1T8T8_MYCVP</name>
<evidence type="ECO:0000256" key="4">
    <source>
        <dbReference type="ARBA" id="ARBA00023136"/>
    </source>
</evidence>
<feature type="transmembrane region" description="Helical" evidence="5">
    <location>
        <begin position="145"/>
        <end position="167"/>
    </location>
</feature>
<protein>
    <recommendedName>
        <fullName evidence="6">HTTM-like domain-containing protein</fullName>
    </recommendedName>
</protein>
<dbReference type="GO" id="GO:0012505">
    <property type="term" value="C:endomembrane system"/>
    <property type="evidence" value="ECO:0007669"/>
    <property type="project" value="UniProtKB-SubCell"/>
</dbReference>
<keyword evidence="2 5" id="KW-0812">Transmembrane</keyword>
<feature type="transmembrane region" description="Helical" evidence="5">
    <location>
        <begin position="203"/>
        <end position="225"/>
    </location>
</feature>
<keyword evidence="4 5" id="KW-0472">Membrane</keyword>
<dbReference type="eggNOG" id="COG0400">
    <property type="taxonomic scope" value="Bacteria"/>
</dbReference>
<evidence type="ECO:0000256" key="1">
    <source>
        <dbReference type="ARBA" id="ARBA00004127"/>
    </source>
</evidence>
<dbReference type="EMBL" id="CP000511">
    <property type="protein sequence ID" value="ABM13588.1"/>
    <property type="molecule type" value="Genomic_DNA"/>
</dbReference>
<dbReference type="Proteomes" id="UP000009159">
    <property type="component" value="Chromosome"/>
</dbReference>
<evidence type="ECO:0000256" key="5">
    <source>
        <dbReference type="SAM" id="Phobius"/>
    </source>
</evidence>
<reference evidence="7" key="1">
    <citation type="submission" date="2006-12" db="EMBL/GenBank/DDBJ databases">
        <title>Complete sequence of Mycobacterium vanbaalenii PYR-1.</title>
        <authorList>
            <consortium name="US DOE Joint Genome Institute"/>
            <person name="Copeland A."/>
            <person name="Lucas S."/>
            <person name="Lapidus A."/>
            <person name="Barry K."/>
            <person name="Detter J.C."/>
            <person name="Glavina del Rio T."/>
            <person name="Hammon N."/>
            <person name="Israni S."/>
            <person name="Dalin E."/>
            <person name="Tice H."/>
            <person name="Pitluck S."/>
            <person name="Singan V."/>
            <person name="Schmutz J."/>
            <person name="Larimer F."/>
            <person name="Land M."/>
            <person name="Hauser L."/>
            <person name="Kyrpides N."/>
            <person name="Anderson I.J."/>
            <person name="Miller C."/>
            <person name="Richardson P."/>
        </authorList>
    </citation>
    <scope>NUCLEOTIDE SEQUENCE [LARGE SCALE GENOMIC DNA]</scope>
    <source>
        <strain evidence="7">PYR-1</strain>
    </source>
</reference>